<feature type="non-terminal residue" evidence="2">
    <location>
        <position position="1"/>
    </location>
</feature>
<keyword evidence="3" id="KW-1185">Reference proteome</keyword>
<reference evidence="2" key="1">
    <citation type="journal article" date="2018" name="Genome Biol. Evol.">
        <title>Genomics and development of Lentinus tigrinus, a white-rot wood-decaying mushroom with dimorphic fruiting bodies.</title>
        <authorList>
            <person name="Wu B."/>
            <person name="Xu Z."/>
            <person name="Knudson A."/>
            <person name="Carlson A."/>
            <person name="Chen N."/>
            <person name="Kovaka S."/>
            <person name="LaButti K."/>
            <person name="Lipzen A."/>
            <person name="Pennachio C."/>
            <person name="Riley R."/>
            <person name="Schakwitz W."/>
            <person name="Umezawa K."/>
            <person name="Ohm R.A."/>
            <person name="Grigoriev I.V."/>
            <person name="Nagy L.G."/>
            <person name="Gibbons J."/>
            <person name="Hibbett D."/>
        </authorList>
    </citation>
    <scope>NUCLEOTIDE SEQUENCE [LARGE SCALE GENOMIC DNA]</scope>
    <source>
        <strain evidence="2">ALCF2SS1-6</strain>
    </source>
</reference>
<evidence type="ECO:0000313" key="2">
    <source>
        <dbReference type="EMBL" id="RPD52060.1"/>
    </source>
</evidence>
<dbReference type="EMBL" id="ML122476">
    <property type="protein sequence ID" value="RPD52060.1"/>
    <property type="molecule type" value="Genomic_DNA"/>
</dbReference>
<name>A0A5C2RLU1_9APHY</name>
<sequence>PQCSGCKDVCNVAQCTTCDLALCVCEGPTARTGCIVLPSGVTFKQFAPTFRCPRCLHYKCYYKLSANGNHHWQVLPPNDATVLITMWSEGHTLRDAFVTTARVNLGQDRTNLLAVDCYATISHGTDVVTSERMKPFQTAMQTHGRNVPVAVMVDTHATPEGLVTFHVSKAVFKRLQISSVNGVDAAAIPLPEFLDMYLGNFYRSGLNHLTAVKGLFLLACGPVLTAPGALAHVQALVTQRKFDFVMGFSAAGIIPEDVHTSVLAVYRELIIRQADQPTLWDVFLKAYTPVSVQSSTASIFTFIEGDNVTSRMVMYNHLSSRTFGLTIRCPSRCDQQFNVSSTMRSRKSDIATVTCHGCSKRFRVRRPSWVHKTKYDHWYYAEYPVADPEWPRLEDCLGPQVERPAGQRPAGQRPAGQRPAKRPRADDAQAGKEVSPGVGEAVLDEEVSEATL</sequence>
<evidence type="ECO:0000313" key="3">
    <source>
        <dbReference type="Proteomes" id="UP000313359"/>
    </source>
</evidence>
<feature type="compositionally biased region" description="Acidic residues" evidence="1">
    <location>
        <begin position="442"/>
        <end position="452"/>
    </location>
</feature>
<evidence type="ECO:0000256" key="1">
    <source>
        <dbReference type="SAM" id="MobiDB-lite"/>
    </source>
</evidence>
<dbReference type="AlphaFoldDB" id="A0A5C2RLU1"/>
<dbReference type="Proteomes" id="UP000313359">
    <property type="component" value="Unassembled WGS sequence"/>
</dbReference>
<feature type="region of interest" description="Disordered" evidence="1">
    <location>
        <begin position="396"/>
        <end position="452"/>
    </location>
</feature>
<accession>A0A5C2RLU1</accession>
<proteinExistence type="predicted"/>
<organism evidence="2 3">
    <name type="scientific">Lentinus tigrinus ALCF2SS1-6</name>
    <dbReference type="NCBI Taxonomy" id="1328759"/>
    <lineage>
        <taxon>Eukaryota</taxon>
        <taxon>Fungi</taxon>
        <taxon>Dikarya</taxon>
        <taxon>Basidiomycota</taxon>
        <taxon>Agaricomycotina</taxon>
        <taxon>Agaricomycetes</taxon>
        <taxon>Polyporales</taxon>
        <taxon>Polyporaceae</taxon>
        <taxon>Lentinus</taxon>
    </lineage>
</organism>
<protein>
    <submittedName>
        <fullName evidence="2">Uncharacterized protein</fullName>
    </submittedName>
</protein>
<gene>
    <name evidence="2" type="ORF">L227DRAFT_568843</name>
</gene>
<dbReference type="OrthoDB" id="2757573at2759"/>